<dbReference type="RefSeq" id="WP_004889366.1">
    <property type="nucleotide sequence ID" value="NZ_CP021838.1"/>
</dbReference>
<protein>
    <submittedName>
        <fullName evidence="1">Phage immunity</fullName>
    </submittedName>
</protein>
<proteinExistence type="predicted"/>
<gene>
    <name evidence="1" type="ORF">TAF16_0196</name>
</gene>
<dbReference type="AlphaFoldDB" id="A0A178TLZ5"/>
<accession>A0A178TLZ5</accession>
<evidence type="ECO:0000313" key="1">
    <source>
        <dbReference type="EMBL" id="OAO82576.1"/>
    </source>
</evidence>
<dbReference type="PATRIC" id="fig|33934.7.peg.1670"/>
<name>A0A178TLZ5_9BACL</name>
<dbReference type="Proteomes" id="UP000078336">
    <property type="component" value="Unassembled WGS sequence"/>
</dbReference>
<organism evidence="1 2">
    <name type="scientific">Anoxybacillus flavithermus</name>
    <dbReference type="NCBI Taxonomy" id="33934"/>
    <lineage>
        <taxon>Bacteria</taxon>
        <taxon>Bacillati</taxon>
        <taxon>Bacillota</taxon>
        <taxon>Bacilli</taxon>
        <taxon>Bacillales</taxon>
        <taxon>Anoxybacillaceae</taxon>
        <taxon>Anoxybacillus</taxon>
    </lineage>
</organism>
<sequence length="208" mass="23836">MGIIVLIFGVCLPFIIFYLDSESNDMRISQYQHVIDKMFKEYGFNPNQIYLSDCKSKLIAFDEKKYELCVMDVPYTKNKLDEADIKFVSCKDLLQVELLEDDFSVTKTERTSQIGSVLLGTILAGGFGAVVGALTSKKVNKKHVDKLVLQIVVNDLNNPVYQVNFLRNSMSKESKSYQEIFNKANHWYKLLSVIIKRNDELDQQAIIN</sequence>
<evidence type="ECO:0000313" key="2">
    <source>
        <dbReference type="Proteomes" id="UP000078336"/>
    </source>
</evidence>
<comment type="caution">
    <text evidence="1">The sequence shown here is derived from an EMBL/GenBank/DDBJ whole genome shotgun (WGS) entry which is preliminary data.</text>
</comment>
<reference evidence="1 2" key="1">
    <citation type="submission" date="2016-03" db="EMBL/GenBank/DDBJ databases">
        <title>Spore heat resistance.</title>
        <authorList>
            <person name="Boekhorst J."/>
            <person name="Berendsen E.M."/>
            <person name="Wells-Bennik M.H."/>
            <person name="Kuipers O.P."/>
        </authorList>
    </citation>
    <scope>NUCLEOTIDE SEQUENCE [LARGE SCALE GENOMIC DNA]</scope>
    <source>
        <strain evidence="1 2">AF16</strain>
    </source>
</reference>
<keyword evidence="2" id="KW-1185">Reference proteome</keyword>
<dbReference type="EMBL" id="LUCQ01000018">
    <property type="protein sequence ID" value="OAO82576.1"/>
    <property type="molecule type" value="Genomic_DNA"/>
</dbReference>